<dbReference type="EMBL" id="VZPH01000019">
    <property type="protein sequence ID" value="KAB0562669.1"/>
    <property type="molecule type" value="Genomic_DNA"/>
</dbReference>
<evidence type="ECO:0000259" key="1">
    <source>
        <dbReference type="Pfam" id="PF04233"/>
    </source>
</evidence>
<name>A0A643ER05_PSEAI</name>
<protein>
    <recommendedName>
        <fullName evidence="1">Phage head morphogenesis domain-containing protein</fullName>
    </recommendedName>
</protein>
<comment type="caution">
    <text evidence="2">The sequence shown here is derived from an EMBL/GenBank/DDBJ whole genome shotgun (WGS) entry which is preliminary data.</text>
</comment>
<proteinExistence type="predicted"/>
<reference evidence="2" key="1">
    <citation type="submission" date="2019-09" db="EMBL/GenBank/DDBJ databases">
        <title>Draft genome sequences of 48 bacterial type strains from the CCUG.</title>
        <authorList>
            <person name="Tunovic T."/>
            <person name="Pineiro-Iglesias B."/>
            <person name="Unosson C."/>
            <person name="Inganas E."/>
            <person name="Ohlen M."/>
            <person name="Cardew S."/>
            <person name="Jensie-Markopoulos S."/>
            <person name="Salva-Serra F."/>
            <person name="Jaen-Luchoro D."/>
            <person name="Karlsson R."/>
            <person name="Svensson-Stadler L."/>
            <person name="Chun J."/>
            <person name="Moore E."/>
        </authorList>
    </citation>
    <scope>NUCLEOTIDE SEQUENCE</scope>
    <source>
        <strain evidence="2">CCUG 551</strain>
    </source>
</reference>
<sequence length="418" mass="45821">MATRAAYGGLSFQEQIRFFQAKHPSIDYNAIRGAANDQSFVSAGANRADLVADLQAIIDQAIRDGMTLAEFRKDYDAVLDHYEWEPEGGRAWRARVIYETNLRTSYAAGRYAQLQAVKGERPFWMYNHSDAVEHPRELHLAWDGLVIHADNPWWRTHYPPNGWGCQCSVSAYAEDELASLGKDGPDEPPSSQMRRLTYRGEVVEVPEGIDPGWDYAPGRSNFEQLVQGALQKTTPLPPEPAAKLNQQLLQNRSVATAIQTDWERWLDSVANDPVRRGRRVHVGTLSPQTVEGMSAAGVEARTAVISVGDSDILHVLRDAKAMATTAAGLPKALSLAELATLPQILAQPQAVLLDAKSNTLIYAFAAQRREAGKIAVLVNFQLKGGEATNSVRSGSLIDWADVAKDVKAGKLVVLEGAL</sequence>
<gene>
    <name evidence="2" type="ORF">F7R07_02600</name>
</gene>
<organism evidence="2">
    <name type="scientific">Pseudomonas aeruginosa</name>
    <dbReference type="NCBI Taxonomy" id="287"/>
    <lineage>
        <taxon>Bacteria</taxon>
        <taxon>Pseudomonadati</taxon>
        <taxon>Pseudomonadota</taxon>
        <taxon>Gammaproteobacteria</taxon>
        <taxon>Pseudomonadales</taxon>
        <taxon>Pseudomonadaceae</taxon>
        <taxon>Pseudomonas</taxon>
    </lineage>
</organism>
<accession>A0A643ER05</accession>
<feature type="domain" description="Phage head morphogenesis" evidence="1">
    <location>
        <begin position="55"/>
        <end position="169"/>
    </location>
</feature>
<dbReference type="InterPro" id="IPR006528">
    <property type="entry name" value="Phage_head_morphogenesis_dom"/>
</dbReference>
<dbReference type="AlphaFoldDB" id="A0A643ER05"/>
<evidence type="ECO:0000313" key="2">
    <source>
        <dbReference type="EMBL" id="KAB0562669.1"/>
    </source>
</evidence>
<dbReference type="RefSeq" id="WP_043502539.1">
    <property type="nucleotide sequence ID" value="NZ_CP114091.1"/>
</dbReference>
<dbReference type="Pfam" id="PF04233">
    <property type="entry name" value="Phage_Mu_F"/>
    <property type="match status" value="1"/>
</dbReference>